<dbReference type="InterPro" id="IPR012332">
    <property type="entry name" value="Autotransporter_pectin_lyase_C"/>
</dbReference>
<organism evidence="1 2">
    <name type="scientific">Novosphingobium humi</name>
    <dbReference type="NCBI Taxonomy" id="2282397"/>
    <lineage>
        <taxon>Bacteria</taxon>
        <taxon>Pseudomonadati</taxon>
        <taxon>Pseudomonadota</taxon>
        <taxon>Alphaproteobacteria</taxon>
        <taxon>Sphingomonadales</taxon>
        <taxon>Sphingomonadaceae</taxon>
        <taxon>Novosphingobium</taxon>
    </lineage>
</organism>
<keyword evidence="2" id="KW-1185">Reference proteome</keyword>
<evidence type="ECO:0000313" key="2">
    <source>
        <dbReference type="Proteomes" id="UP001218231"/>
    </source>
</evidence>
<gene>
    <name evidence="1" type="ORF">PQ457_11775</name>
</gene>
<dbReference type="Gene3D" id="2.160.20.20">
    <property type="match status" value="1"/>
</dbReference>
<sequence>MAATPYRSALEVREGKLVHPRPGAALDGTQSNGFALSSTRAGYNGVIISGGHSAFTLKNAKIDLKGAGQNDFLAIGAGVLVRDRASVVIDHAAITTAGAVASALAVAEGATLRVYDSRLVAHGGPLPKGYVRHIGPGMMEPPAPLGLDGTARTVLAMSNAHAYFYRTTIEADGWGALSTDAAGNSLYVEANDCVLRVKRRGYAAYADFGAHVVLNRTVMESGGEGGIIAGEARIDMNRVSGKVGRVGVMIHSVMGNPAEVATLNLIDTTLETAGPVLLVKSANAAILVEGGRLSSASGQLLDLRKNDDANATKTGGAKVPGVVLTLRKTSQTGDVASSDGDRSLTLALEGAKLDGALRHVVFKADAASHWRATGPSQITLAPGAALSAIDAGEGITITANTQDSNLPDGNRKLPSGGTLIITHL</sequence>
<dbReference type="EMBL" id="CP117417">
    <property type="protein sequence ID" value="WCT76612.1"/>
    <property type="molecule type" value="Genomic_DNA"/>
</dbReference>
<reference evidence="1 2" key="1">
    <citation type="submission" date="2023-02" db="EMBL/GenBank/DDBJ databases">
        <title>Genome sequence of Novosphingobium humi KACC 19094.</title>
        <authorList>
            <person name="Kim S."/>
            <person name="Heo J."/>
            <person name="Kwon S.-W."/>
        </authorList>
    </citation>
    <scope>NUCLEOTIDE SEQUENCE [LARGE SCALE GENOMIC DNA]</scope>
    <source>
        <strain evidence="1 2">KACC 19094</strain>
    </source>
</reference>
<dbReference type="Proteomes" id="UP001218231">
    <property type="component" value="Chromosome"/>
</dbReference>
<accession>A0ABY7TTR1</accession>
<dbReference type="RefSeq" id="WP_273617026.1">
    <property type="nucleotide sequence ID" value="NZ_CP117417.1"/>
</dbReference>
<protein>
    <submittedName>
        <fullName evidence="1">Uncharacterized protein</fullName>
    </submittedName>
</protein>
<proteinExistence type="predicted"/>
<name>A0ABY7TTR1_9SPHN</name>
<evidence type="ECO:0000313" key="1">
    <source>
        <dbReference type="EMBL" id="WCT76612.1"/>
    </source>
</evidence>